<dbReference type="GeneID" id="106174603"/>
<keyword evidence="2" id="KW-1185">Reference proteome</keyword>
<dbReference type="PANTHER" id="PTHR10098:SF108">
    <property type="entry name" value="TETRATRICOPEPTIDE REPEAT PROTEIN 28"/>
    <property type="match status" value="1"/>
</dbReference>
<dbReference type="RefSeq" id="XP_013411689.1">
    <property type="nucleotide sequence ID" value="XM_013556235.1"/>
</dbReference>
<reference evidence="3 4" key="1">
    <citation type="submission" date="2025-04" db="UniProtKB">
        <authorList>
            <consortium name="RefSeq"/>
        </authorList>
    </citation>
    <scope>IDENTIFICATION</scope>
    <source>
        <tissue evidence="3 4">Gonads</tissue>
    </source>
</reference>
<dbReference type="InterPro" id="IPR011990">
    <property type="entry name" value="TPR-like_helical_dom_sf"/>
</dbReference>
<dbReference type="Pfam" id="PF12770">
    <property type="entry name" value="CHAT"/>
    <property type="match status" value="1"/>
</dbReference>
<dbReference type="InterPro" id="IPR024983">
    <property type="entry name" value="CHAT_dom"/>
</dbReference>
<dbReference type="Proteomes" id="UP000085678">
    <property type="component" value="Unplaced"/>
</dbReference>
<dbReference type="KEGG" id="lak:106174603"/>
<sequence length="834" mass="94168">MELMEDLLSHVFQDIDANHLHEPTVQFYEEGCTSTISRKYERLLRSYSNSPMLESVLLCKLARIDFMATEYELSLDRFESALDKARDLKHSQLECSILYGFGNCYLQLKRYKDAIQKFQIMGEIASRNDDQFYQAVSHCSLAKSYASQNETELEKASHQIEHCVKILKGTPKNSEHFSTISLLCAQVRLHVAKSAINRTAAERQLHLAKQDLLQSQMDSITVGKQAAIWLCLAQIHLALCDHVTALQNGIQAADNAVSNTMKGDCFALLSIIYFRLGCRDLGFRCADLAVEIFKMLNYQMKMFDVNLNISYAFLEFKEFDVTHRYQLEAEDVSKITGYLQGATVFAKSLQIRLSSDKHKLAFSEQSREASEILQMIHINRDEADEALFCAESTRSNSLISWIETRFEDDPAKRQILKFFAVSVSTLGMMKVIEEVCDTGIMYSYISNRLFNGFIVWIFHTGDNEKRNNILTKVIPCSYHKLQSTIKMLQMTIASKSREIGIVGRDAFVRDRNALKEDDIEGGSEHSLQGSCAILRELYTILLEPIEKEARIIREEHKSNGAMWRLLIIPNSELFLVPFPALVNSWGQYLCRIWKVSVVSSLKLLSHLRGLALKEDSQKTFLVIGNPLTPTGAGLCFLPGAEREAKNVAALFPHAKLLVGKMARKNIVMEQMKDAQVIHFACHGCWTESYLALASNSDDLEECAQPKHYRLTADEIAHLTLKAGLVVLSACNSGRGRVTGEGIDGLARAFFLAGARAVLVALWQLPDAATVSIMTSFYSNFKSGQSASSALRQAMEDCQQDFKDPFYWAAFYLMGDDVYYSNAVPEWLLLGHFPY</sequence>
<evidence type="ECO:0000313" key="4">
    <source>
        <dbReference type="RefSeq" id="XP_013411690.1"/>
    </source>
</evidence>
<dbReference type="STRING" id="7574.A0A1S3JMS9"/>
<protein>
    <submittedName>
        <fullName evidence="3 4">Uncharacterized protein LOC106174603</fullName>
    </submittedName>
</protein>
<dbReference type="AlphaFoldDB" id="A0A1S3JMS9"/>
<organism evidence="2 4">
    <name type="scientific">Lingula anatina</name>
    <name type="common">Brachiopod</name>
    <name type="synonym">Lingula unguis</name>
    <dbReference type="NCBI Taxonomy" id="7574"/>
    <lineage>
        <taxon>Eukaryota</taxon>
        <taxon>Metazoa</taxon>
        <taxon>Spiralia</taxon>
        <taxon>Lophotrochozoa</taxon>
        <taxon>Brachiopoda</taxon>
        <taxon>Linguliformea</taxon>
        <taxon>Lingulata</taxon>
        <taxon>Lingulida</taxon>
        <taxon>Linguloidea</taxon>
        <taxon>Lingulidae</taxon>
        <taxon>Lingula</taxon>
    </lineage>
</organism>
<dbReference type="Gene3D" id="1.25.40.10">
    <property type="entry name" value="Tetratricopeptide repeat domain"/>
    <property type="match status" value="1"/>
</dbReference>
<evidence type="ECO:0000313" key="3">
    <source>
        <dbReference type="RefSeq" id="XP_013411689.1"/>
    </source>
</evidence>
<dbReference type="SUPFAM" id="SSF48452">
    <property type="entry name" value="TPR-like"/>
    <property type="match status" value="1"/>
</dbReference>
<dbReference type="RefSeq" id="XP_013411690.1">
    <property type="nucleotide sequence ID" value="XM_013556236.1"/>
</dbReference>
<evidence type="ECO:0000259" key="1">
    <source>
        <dbReference type="Pfam" id="PF12770"/>
    </source>
</evidence>
<gene>
    <name evidence="3 4" type="primary">LOC106174603</name>
</gene>
<accession>A0A1S3JMS9</accession>
<dbReference type="OrthoDB" id="9991317at2759"/>
<name>A0A1S3JMS9_LINAN</name>
<feature type="domain" description="CHAT" evidence="1">
    <location>
        <begin position="533"/>
        <end position="815"/>
    </location>
</feature>
<proteinExistence type="predicted"/>
<dbReference type="PANTHER" id="PTHR10098">
    <property type="entry name" value="RAPSYN-RELATED"/>
    <property type="match status" value="1"/>
</dbReference>
<evidence type="ECO:0000313" key="2">
    <source>
        <dbReference type="Proteomes" id="UP000085678"/>
    </source>
</evidence>